<dbReference type="Proteomes" id="UP001146120">
    <property type="component" value="Unassembled WGS sequence"/>
</dbReference>
<reference evidence="1" key="1">
    <citation type="submission" date="2022-11" db="EMBL/GenBank/DDBJ databases">
        <authorList>
            <person name="Morgan W.R."/>
            <person name="Tartar A."/>
        </authorList>
    </citation>
    <scope>NUCLEOTIDE SEQUENCE</scope>
    <source>
        <strain evidence="1">ARSEF 373</strain>
    </source>
</reference>
<reference evidence="1" key="2">
    <citation type="journal article" date="2023" name="Microbiol Resour">
        <title>Decontamination and Annotation of the Draft Genome Sequence of the Oomycete Lagenidium giganteum ARSEF 373.</title>
        <authorList>
            <person name="Morgan W.R."/>
            <person name="Tartar A."/>
        </authorList>
    </citation>
    <scope>NUCLEOTIDE SEQUENCE</scope>
    <source>
        <strain evidence="1">ARSEF 373</strain>
    </source>
</reference>
<name>A0AAV2Z467_9STRA</name>
<protein>
    <submittedName>
        <fullName evidence="1">Uncharacterized protein</fullName>
    </submittedName>
</protein>
<proteinExistence type="predicted"/>
<keyword evidence="2" id="KW-1185">Reference proteome</keyword>
<dbReference type="EMBL" id="DAKRPA010000064">
    <property type="protein sequence ID" value="DBA00430.1"/>
    <property type="molecule type" value="Genomic_DNA"/>
</dbReference>
<comment type="caution">
    <text evidence="1">The sequence shown here is derived from an EMBL/GenBank/DDBJ whole genome shotgun (WGS) entry which is preliminary data.</text>
</comment>
<dbReference type="AlphaFoldDB" id="A0AAV2Z467"/>
<gene>
    <name evidence="1" type="ORF">N0F65_012961</name>
</gene>
<evidence type="ECO:0000313" key="2">
    <source>
        <dbReference type="Proteomes" id="UP001146120"/>
    </source>
</evidence>
<accession>A0AAV2Z467</accession>
<evidence type="ECO:0000313" key="1">
    <source>
        <dbReference type="EMBL" id="DBA00430.1"/>
    </source>
</evidence>
<sequence length="25" mass="2763">MQPTDSIRYLGIQVGHGSSLTTTWN</sequence>
<organism evidence="1 2">
    <name type="scientific">Lagenidium giganteum</name>
    <dbReference type="NCBI Taxonomy" id="4803"/>
    <lineage>
        <taxon>Eukaryota</taxon>
        <taxon>Sar</taxon>
        <taxon>Stramenopiles</taxon>
        <taxon>Oomycota</taxon>
        <taxon>Peronosporomycetes</taxon>
        <taxon>Pythiales</taxon>
        <taxon>Pythiaceae</taxon>
    </lineage>
</organism>